<keyword evidence="4" id="KW-1185">Reference proteome</keyword>
<evidence type="ECO:0000313" key="3">
    <source>
        <dbReference type="EMBL" id="KAE8151624.1"/>
    </source>
</evidence>
<protein>
    <submittedName>
        <fullName evidence="3">Intradiol ring-cleavage dioxygenase</fullName>
    </submittedName>
</protein>
<dbReference type="Gene3D" id="2.60.130.10">
    <property type="entry name" value="Aromatic compound dioxygenase"/>
    <property type="match status" value="1"/>
</dbReference>
<organism evidence="3 4">
    <name type="scientific">Aspergillus avenaceus</name>
    <dbReference type="NCBI Taxonomy" id="36643"/>
    <lineage>
        <taxon>Eukaryota</taxon>
        <taxon>Fungi</taxon>
        <taxon>Dikarya</taxon>
        <taxon>Ascomycota</taxon>
        <taxon>Pezizomycotina</taxon>
        <taxon>Eurotiomycetes</taxon>
        <taxon>Eurotiomycetidae</taxon>
        <taxon>Eurotiales</taxon>
        <taxon>Aspergillaceae</taxon>
        <taxon>Aspergillus</taxon>
        <taxon>Aspergillus subgen. Circumdati</taxon>
    </lineage>
</organism>
<evidence type="ECO:0000313" key="4">
    <source>
        <dbReference type="Proteomes" id="UP000325780"/>
    </source>
</evidence>
<gene>
    <name evidence="3" type="ORF">BDV25DRAFT_171285</name>
</gene>
<dbReference type="AlphaFoldDB" id="A0A5N6TZC6"/>
<dbReference type="PANTHER" id="PTHR34315">
    <property type="match status" value="1"/>
</dbReference>
<proteinExistence type="predicted"/>
<keyword evidence="1" id="KW-0732">Signal</keyword>
<dbReference type="InterPro" id="IPR015889">
    <property type="entry name" value="Intradiol_dOase_core"/>
</dbReference>
<dbReference type="InterPro" id="IPR000627">
    <property type="entry name" value="Intradiol_dOase_C"/>
</dbReference>
<dbReference type="CDD" id="cd03457">
    <property type="entry name" value="intradiol_dioxygenase_like"/>
    <property type="match status" value="1"/>
</dbReference>
<keyword evidence="3" id="KW-0223">Dioxygenase</keyword>
<reference evidence="3 4" key="1">
    <citation type="submission" date="2019-04" db="EMBL/GenBank/DDBJ databases">
        <title>Friends and foes A comparative genomics study of 23 Aspergillus species from section Flavi.</title>
        <authorList>
            <consortium name="DOE Joint Genome Institute"/>
            <person name="Kjaerbolling I."/>
            <person name="Vesth T."/>
            <person name="Frisvad J.C."/>
            <person name="Nybo J.L."/>
            <person name="Theobald S."/>
            <person name="Kildgaard S."/>
            <person name="Isbrandt T."/>
            <person name="Kuo A."/>
            <person name="Sato A."/>
            <person name="Lyhne E.K."/>
            <person name="Kogle M.E."/>
            <person name="Wiebenga A."/>
            <person name="Kun R.S."/>
            <person name="Lubbers R.J."/>
            <person name="Makela M.R."/>
            <person name="Barry K."/>
            <person name="Chovatia M."/>
            <person name="Clum A."/>
            <person name="Daum C."/>
            <person name="Haridas S."/>
            <person name="He G."/>
            <person name="LaButti K."/>
            <person name="Lipzen A."/>
            <person name="Mondo S."/>
            <person name="Riley R."/>
            <person name="Salamov A."/>
            <person name="Simmons B.A."/>
            <person name="Magnuson J.K."/>
            <person name="Henrissat B."/>
            <person name="Mortensen U.H."/>
            <person name="Larsen T.O."/>
            <person name="Devries R.P."/>
            <person name="Grigoriev I.V."/>
            <person name="Machida M."/>
            <person name="Baker S.E."/>
            <person name="Andersen M.R."/>
        </authorList>
    </citation>
    <scope>NUCLEOTIDE SEQUENCE [LARGE SCALE GENOMIC DNA]</scope>
    <source>
        <strain evidence="3 4">IBT 18842</strain>
    </source>
</reference>
<evidence type="ECO:0000259" key="2">
    <source>
        <dbReference type="Pfam" id="PF00775"/>
    </source>
</evidence>
<name>A0A5N6TZC6_ASPAV</name>
<dbReference type="OrthoDB" id="121380at2759"/>
<feature type="chain" id="PRO_5024874987" evidence="1">
    <location>
        <begin position="20"/>
        <end position="341"/>
    </location>
</feature>
<accession>A0A5N6TZC6</accession>
<feature type="domain" description="Intradiol ring-cleavage dioxygenases" evidence="2">
    <location>
        <begin position="129"/>
        <end position="225"/>
    </location>
</feature>
<dbReference type="Proteomes" id="UP000325780">
    <property type="component" value="Unassembled WGS sequence"/>
</dbReference>
<dbReference type="PANTHER" id="PTHR34315:SF9">
    <property type="entry name" value="INTRADIOL RING-CLEAVAGE DIOXYGENASES DOMAIN-CONTAINING PROTEIN-RELATED"/>
    <property type="match status" value="1"/>
</dbReference>
<dbReference type="GO" id="GO:0016702">
    <property type="term" value="F:oxidoreductase activity, acting on single donors with incorporation of molecular oxygen, incorporation of two atoms of oxygen"/>
    <property type="evidence" value="ECO:0007669"/>
    <property type="project" value="InterPro"/>
</dbReference>
<feature type="signal peptide" evidence="1">
    <location>
        <begin position="1"/>
        <end position="19"/>
    </location>
</feature>
<keyword evidence="3" id="KW-0560">Oxidoreductase</keyword>
<dbReference type="EMBL" id="ML742067">
    <property type="protein sequence ID" value="KAE8151624.1"/>
    <property type="molecule type" value="Genomic_DNA"/>
</dbReference>
<evidence type="ECO:0000256" key="1">
    <source>
        <dbReference type="SAM" id="SignalP"/>
    </source>
</evidence>
<dbReference type="GO" id="GO:0008199">
    <property type="term" value="F:ferric iron binding"/>
    <property type="evidence" value="ECO:0007669"/>
    <property type="project" value="InterPro"/>
</dbReference>
<dbReference type="SUPFAM" id="SSF49482">
    <property type="entry name" value="Aromatic compound dioxygenase"/>
    <property type="match status" value="1"/>
</dbReference>
<sequence>MVLLSYIATVAAFAVTALAHTHHPTHKGITDLHRRSFKDSARRSLDACSDQLQRRGVFERAEKRRAELAARYGKRTLKARDTEDVLNTDHHSNLTNVGPDTSAEDLFTDSPVCILSPEGEIGPFWVKGELIRQDVRDDQEGVPVYLDGQFIDIDTCEPIEGLYWDVWNCNTTGVYSGVVDRSNGDGDDTSNLDATFLRGLQPTDSDGVAQFHTIFPGHYGGRTTHVHVVAHVGATVLPNNTLTGGHAAHIGQLFFDQDLIDAVEETAPYNTNQVRLTTNAEDRVFGTETTGTTSDPVFNYAYLGDSLSDGILAWITMGVNVSASYDTRYAAFYGEDGGIPA</sequence>
<dbReference type="Pfam" id="PF00775">
    <property type="entry name" value="Dioxygenase_C"/>
    <property type="match status" value="1"/>
</dbReference>